<keyword evidence="1" id="KW-0456">Lyase</keyword>
<dbReference type="InterPro" id="IPR039556">
    <property type="entry name" value="ICL/PEPM"/>
</dbReference>
<keyword evidence="2" id="KW-1185">Reference proteome</keyword>
<evidence type="ECO:0000313" key="1">
    <source>
        <dbReference type="EMBL" id="MFC3714150.1"/>
    </source>
</evidence>
<dbReference type="InterPro" id="IPR015813">
    <property type="entry name" value="Pyrv/PenolPyrv_kinase-like_dom"/>
</dbReference>
<dbReference type="Proteomes" id="UP001595615">
    <property type="component" value="Unassembled WGS sequence"/>
</dbReference>
<comment type="caution">
    <text evidence="1">The sequence shown here is derived from an EMBL/GenBank/DDBJ whole genome shotgun (WGS) entry which is preliminary data.</text>
</comment>
<name>A0ABV7XD99_9SPHN</name>
<dbReference type="RefSeq" id="WP_380863313.1">
    <property type="nucleotide sequence ID" value="NZ_JBHRXV010000011.1"/>
</dbReference>
<dbReference type="SUPFAM" id="SSF51621">
    <property type="entry name" value="Phosphoenolpyruvate/pyruvate domain"/>
    <property type="match status" value="1"/>
</dbReference>
<organism evidence="1 2">
    <name type="scientific">Sphingoaurantiacus capsulatus</name>
    <dbReference type="NCBI Taxonomy" id="1771310"/>
    <lineage>
        <taxon>Bacteria</taxon>
        <taxon>Pseudomonadati</taxon>
        <taxon>Pseudomonadota</taxon>
        <taxon>Alphaproteobacteria</taxon>
        <taxon>Sphingomonadales</taxon>
        <taxon>Sphingosinicellaceae</taxon>
        <taxon>Sphingoaurantiacus</taxon>
    </lineage>
</organism>
<evidence type="ECO:0000313" key="2">
    <source>
        <dbReference type="Proteomes" id="UP001595615"/>
    </source>
</evidence>
<gene>
    <name evidence="1" type="ORF">ACFOMD_16380</name>
</gene>
<dbReference type="Pfam" id="PF13714">
    <property type="entry name" value="PEP_mutase"/>
    <property type="match status" value="1"/>
</dbReference>
<accession>A0ABV7XD99</accession>
<dbReference type="InterPro" id="IPR040442">
    <property type="entry name" value="Pyrv_kinase-like_dom_sf"/>
</dbReference>
<dbReference type="CDD" id="cd00377">
    <property type="entry name" value="ICL_PEPM"/>
    <property type="match status" value="1"/>
</dbReference>
<dbReference type="Gene3D" id="3.20.20.60">
    <property type="entry name" value="Phosphoenolpyruvate-binding domains"/>
    <property type="match status" value="1"/>
</dbReference>
<protein>
    <submittedName>
        <fullName evidence="1">Isocitrate lyase/phosphoenolpyruvate mutase family protein</fullName>
    </submittedName>
</protein>
<dbReference type="EMBL" id="JBHRXV010000011">
    <property type="protein sequence ID" value="MFC3714150.1"/>
    <property type="molecule type" value="Genomic_DNA"/>
</dbReference>
<sequence>MGQADRYERFKALHARPGAFIMPNVWDGGSAVLMKQAGFEALASSSIAIAFALGRQDGSHAVSREEAVANAALIGDLTDLPVNGDLEDGFGSSPEDCVATVEAAIAGGLAGLGIEDTTANPADPLHGFEAAVARVKAAAKAAKGRILLTGRTDNLLKGPRDLDETIRRLVAFAEAGADVLFAPGLPDLDAIRAVVKAVSPKPVNVVVGPGTGPVPLAALAEAGVRRVSLGGGLQRRAYDGLIEAATALKAGDIAGALPKLGSGDIACLLP</sequence>
<dbReference type="PANTHER" id="PTHR42905">
    <property type="entry name" value="PHOSPHOENOLPYRUVATE CARBOXYLASE"/>
    <property type="match status" value="1"/>
</dbReference>
<dbReference type="PANTHER" id="PTHR42905:SF16">
    <property type="entry name" value="CARBOXYPHOSPHONOENOLPYRUVATE PHOSPHONOMUTASE-LIKE PROTEIN (AFU_ORTHOLOGUE AFUA_5G07230)"/>
    <property type="match status" value="1"/>
</dbReference>
<dbReference type="GO" id="GO:0016829">
    <property type="term" value="F:lyase activity"/>
    <property type="evidence" value="ECO:0007669"/>
    <property type="project" value="UniProtKB-KW"/>
</dbReference>
<reference evidence="2" key="1">
    <citation type="journal article" date="2019" name="Int. J. Syst. Evol. Microbiol.">
        <title>The Global Catalogue of Microorganisms (GCM) 10K type strain sequencing project: providing services to taxonomists for standard genome sequencing and annotation.</title>
        <authorList>
            <consortium name="The Broad Institute Genomics Platform"/>
            <consortium name="The Broad Institute Genome Sequencing Center for Infectious Disease"/>
            <person name="Wu L."/>
            <person name="Ma J."/>
        </authorList>
    </citation>
    <scope>NUCLEOTIDE SEQUENCE [LARGE SCALE GENOMIC DNA]</scope>
    <source>
        <strain evidence="2">KCTC 42644</strain>
    </source>
</reference>
<proteinExistence type="predicted"/>